<dbReference type="Pfam" id="PF22600">
    <property type="entry name" value="MTPAP-like_central"/>
    <property type="match status" value="1"/>
</dbReference>
<feature type="compositionally biased region" description="Polar residues" evidence="1">
    <location>
        <begin position="1019"/>
        <end position="1046"/>
    </location>
</feature>
<dbReference type="SUPFAM" id="SSF81301">
    <property type="entry name" value="Nucleotidyltransferase"/>
    <property type="match status" value="1"/>
</dbReference>
<dbReference type="InterPro" id="IPR054708">
    <property type="entry name" value="MTPAP-like_central"/>
</dbReference>
<organism evidence="3">
    <name type="scientific">Cacopsylla melanoneura</name>
    <dbReference type="NCBI Taxonomy" id="428564"/>
    <lineage>
        <taxon>Eukaryota</taxon>
        <taxon>Metazoa</taxon>
        <taxon>Ecdysozoa</taxon>
        <taxon>Arthropoda</taxon>
        <taxon>Hexapoda</taxon>
        <taxon>Insecta</taxon>
        <taxon>Pterygota</taxon>
        <taxon>Neoptera</taxon>
        <taxon>Paraneoptera</taxon>
        <taxon>Hemiptera</taxon>
        <taxon>Sternorrhyncha</taxon>
        <taxon>Psylloidea</taxon>
        <taxon>Psyllidae</taxon>
        <taxon>Psyllinae</taxon>
        <taxon>Cacopsylla</taxon>
    </lineage>
</organism>
<proteinExistence type="predicted"/>
<feature type="compositionally biased region" description="Polar residues" evidence="1">
    <location>
        <begin position="11"/>
        <end position="20"/>
    </location>
</feature>
<name>A0A8D8MEP4_9HEMI</name>
<feature type="region of interest" description="Disordered" evidence="1">
    <location>
        <begin position="1019"/>
        <end position="1048"/>
    </location>
</feature>
<evidence type="ECO:0000256" key="1">
    <source>
        <dbReference type="SAM" id="MobiDB-lite"/>
    </source>
</evidence>
<dbReference type="GO" id="GO:0050265">
    <property type="term" value="F:RNA uridylyltransferase activity"/>
    <property type="evidence" value="ECO:0007669"/>
    <property type="project" value="TreeGrafter"/>
</dbReference>
<dbReference type="PANTHER" id="PTHR12271:SF66">
    <property type="entry name" value="TERMINAL URIDYLYLTRANSFERASE TAILOR"/>
    <property type="match status" value="1"/>
</dbReference>
<reference evidence="3" key="1">
    <citation type="submission" date="2021-05" db="EMBL/GenBank/DDBJ databases">
        <authorList>
            <person name="Alioto T."/>
            <person name="Alioto T."/>
            <person name="Gomez Garrido J."/>
        </authorList>
    </citation>
    <scope>NUCLEOTIDE SEQUENCE</scope>
</reference>
<evidence type="ECO:0000259" key="2">
    <source>
        <dbReference type="Pfam" id="PF22600"/>
    </source>
</evidence>
<dbReference type="PANTHER" id="PTHR12271">
    <property type="entry name" value="POLY A POLYMERASE CID PAP -RELATED"/>
    <property type="match status" value="1"/>
</dbReference>
<dbReference type="Gene3D" id="3.30.460.10">
    <property type="entry name" value="Beta Polymerase, domain 2"/>
    <property type="match status" value="1"/>
</dbReference>
<feature type="compositionally biased region" description="Basic and acidic residues" evidence="1">
    <location>
        <begin position="1"/>
        <end position="10"/>
    </location>
</feature>
<dbReference type="EMBL" id="HBUF01053545">
    <property type="protein sequence ID" value="CAG6622862.1"/>
    <property type="molecule type" value="Transcribed_RNA"/>
</dbReference>
<feature type="domain" description="Poly(A) RNA polymerase mitochondrial-like central palm" evidence="2">
    <location>
        <begin position="1554"/>
        <end position="1697"/>
    </location>
</feature>
<evidence type="ECO:0000313" key="3">
    <source>
        <dbReference type="EMBL" id="CAG6622862.1"/>
    </source>
</evidence>
<dbReference type="CDD" id="cd05402">
    <property type="entry name" value="NT_PAP_TUTase"/>
    <property type="match status" value="1"/>
</dbReference>
<keyword evidence="3" id="KW-0808">Transferase</keyword>
<accession>A0A8D8MEP4</accession>
<dbReference type="SUPFAM" id="SSF81631">
    <property type="entry name" value="PAP/OAS1 substrate-binding domain"/>
    <property type="match status" value="1"/>
</dbReference>
<keyword evidence="3" id="KW-0548">Nucleotidyltransferase</keyword>
<dbReference type="InterPro" id="IPR043519">
    <property type="entry name" value="NT_sf"/>
</dbReference>
<protein>
    <submittedName>
        <fullName evidence="3">Terminal uridylyltransferase 7</fullName>
    </submittedName>
</protein>
<sequence>MEEISCHHSQDMTSSMPADNASQDEVGAIFTQVFDRFQKFAIIKHKDFYPTQLILDKIIEIANKFEKYSSALNETSKVRLEKKIHTCFNYIVVPETEKRENEIVLVEFLKQIVNTILVLSKSKRLPDDLVQNVILSFVSVLREIGSHWMNVRDADLVMNPQPESADYSQDVNKLKLDRKESQTIERELPIIDDKSKNVKDLSSVQVGIESQTELTAMFTEVFVRFQEFVFLKYRDFYPSSCVLYKFIEITNKFEKYFLNLNSGENLKNVETEIKQCTDHLVVAITENNDDEIVLVDFIKHIVNTVLRLANSKTLPLALIQTVIHSFLSVVNQVGSHWIQVHNAPPRDLQTKSIAVRGKTRRAEKRISLNMIGKLTDLYVITNNKCLSSNQAFDSYISSFLDALRSYWKFTESPSKASWKITTAMFSELDTSHKQLPNTIENITFSNLVGEIQRFIIHSHGSEVPPQSVCQLVITLIKSLELFLEKGNNQNNASICFEKDRSSNDISKNIQENMIRTSVQDKVASLIDCNKMFSELLNVGQHVQNIALPENSQKKSRSRATKVKKLKKLTNLKIQMILSKLTGIQDLITGNSLALNQTLDSHIRSLLGALGSYSEFCENHSKESFTNARTKFLEFNITPKQLPKTDPNQLFLKLVEEIQSFIVNTHGFEVPPNCVHTKVIALIKTLENLLKMSNKIDSNAVAINSSNGSLNVDIAKSVPHKIDFNAECLLVVSKVLRFLKQDYKQDIHCKVTCGIMVTFIDALESYVLYCTNGSPGQWSLAESKLNRVNSYDPKKIIPRDFALLQHSQKVKTAILNSKGERPSNQVRGELKALITTLKSILHRADVQKEVVINSSNGSLNVDTTESPPHNIDFNAECLKCIKKIGNFLENTYKQILPCDIPRDIIEDSITALQSYVLYCADGSPNQGIDARSKLSKVLSYDSKKFKKSNLQLVQHLEKMATLILESQGKRPSNDVRDGFKTLNNALIKITPNERKQKEVPTNTSYMQVLQVQPIATKLKNTQPTTSSSSFVQPVAPSSKNLQSSPAKTNHLPRSAACMSYSQPIPTNISFIQQSTNTSWCKPSNAIKESFNDRYENTQRDIYLINLLGEVKLATENYTRTPCPFFQEEISNAIKQLKRWSYSWGENSKEKINADIQRKATFDSNNIVGHNEVSPKETPKLKFVCERYNLRSNKTSKTIGKDESKKLTEKPELKLIDSLHPYVERHHTAVTEPIQKVNYSEKLVLTDHVVNKTINRYAFDEISLTKQQIKFLRSAIESIPSEPNSAAVQYCRNILAELKSVAALDNSAVRDIDRLIKSLEYALTGNETPASNNVVSDVQETDDCFMNGNERYLQRCEREFDGAAYQTCVQNTIDDLLKFEENARTLIEIDIVEEVEKSGEIMHEYIDSCSSDDGEWSDVSDENLEHVNNFTITKEDNRLVVELDDALKLNQDCDTNTPFPVIVTLADDETIDLTNKRLIDYKAFMLLLDETEDQVKLEFPTLSAFLLFVKENQSLVERLKLVSKGSSSLARTVRYNTGGLDVKCIHFLQSEKCIREQVNNLMSVFEECKRSKVAENSLLRDLSLTVKNIYPNHKLHVFGSRATGQALPDSDYDIFCDVTGNEYIRGINHTHQATCVEKVAAALKKSAAQRGTVFTTVLSLTRTRVPIVKVFHKPTQMNCDISFKDGTSMENTHLLNMYLSLDSRVAWVLAAVKLWAHYNHIQGSSYFTSHGLTWLLLFYLMKVGVVPPVMQVQSSTVPKIINNWDVSFQTPKSWCSRNTDSSVQLLTNFFAWLAHTDFSSYCLCTFTGEQIAKDSMTNINWMKSYNKGLFKNWAQRILMKRPRSRWNLSSYDMIETNGKSGLCVQDPFEHSKNVTKAVKGAKFVNFLQLSKETCRLLE</sequence>
<dbReference type="GO" id="GO:0031123">
    <property type="term" value="P:RNA 3'-end processing"/>
    <property type="evidence" value="ECO:0007669"/>
    <property type="project" value="TreeGrafter"/>
</dbReference>
<dbReference type="Gene3D" id="1.10.1410.10">
    <property type="match status" value="1"/>
</dbReference>
<feature type="region of interest" description="Disordered" evidence="1">
    <location>
        <begin position="1"/>
        <end position="20"/>
    </location>
</feature>